<reference evidence="1 2" key="1">
    <citation type="submission" date="2019-02" db="EMBL/GenBank/DDBJ databases">
        <title>Novel genomic isolates of S. pyogenes and S. dysgalactiae subsp. equisimilis associated to necrotising fasciitis (NSTI).</title>
        <authorList>
            <person name="Barrantes I."/>
        </authorList>
    </citation>
    <scope>NUCLEOTIDE SEQUENCE [LARGE SCALE GENOMIC DNA]</scope>
    <source>
        <strain evidence="1 2">SPY5003</strain>
    </source>
</reference>
<evidence type="ECO:0000313" key="1">
    <source>
        <dbReference type="EMBL" id="TYK94052.1"/>
    </source>
</evidence>
<keyword evidence="1" id="KW-0131">Cell cycle</keyword>
<name>A0A5S4THN9_STRPY</name>
<feature type="non-terminal residue" evidence="1">
    <location>
        <position position="26"/>
    </location>
</feature>
<protein>
    <submittedName>
        <fullName evidence="1">Cell division protein FtsK</fullName>
    </submittedName>
</protein>
<gene>
    <name evidence="1" type="ORF">E0F67_09240</name>
</gene>
<evidence type="ECO:0000313" key="2">
    <source>
        <dbReference type="Proteomes" id="UP000325300"/>
    </source>
</evidence>
<accession>A0A5S4THN9</accession>
<dbReference type="Proteomes" id="UP000325300">
    <property type="component" value="Unassembled WGS sequence"/>
</dbReference>
<dbReference type="AlphaFoldDB" id="A0A5S4THN9"/>
<keyword evidence="1" id="KW-0132">Cell division</keyword>
<comment type="caution">
    <text evidence="1">The sequence shown here is derived from an EMBL/GenBank/DDBJ whole genome shotgun (WGS) entry which is preliminary data.</text>
</comment>
<sequence>MAIPDLDKFSSSLQQGKIPVIKHFEL</sequence>
<organism evidence="1 2">
    <name type="scientific">Streptococcus pyogenes</name>
    <dbReference type="NCBI Taxonomy" id="1314"/>
    <lineage>
        <taxon>Bacteria</taxon>
        <taxon>Bacillati</taxon>
        <taxon>Bacillota</taxon>
        <taxon>Bacilli</taxon>
        <taxon>Lactobacillales</taxon>
        <taxon>Streptococcaceae</taxon>
        <taxon>Streptococcus</taxon>
    </lineage>
</organism>
<dbReference type="GO" id="GO:0051301">
    <property type="term" value="P:cell division"/>
    <property type="evidence" value="ECO:0007669"/>
    <property type="project" value="UniProtKB-KW"/>
</dbReference>
<proteinExistence type="predicted"/>
<dbReference type="EMBL" id="SJLI01000060">
    <property type="protein sequence ID" value="TYK94052.1"/>
    <property type="molecule type" value="Genomic_DNA"/>
</dbReference>